<dbReference type="GO" id="GO:0004671">
    <property type="term" value="F:protein C-terminal S-isoprenylcysteine carboxyl O-methyltransferase activity"/>
    <property type="evidence" value="ECO:0007669"/>
    <property type="project" value="InterPro"/>
</dbReference>
<organism evidence="6 7">
    <name type="scientific">Acinetobacter schindleri NIPH 900</name>
    <dbReference type="NCBI Taxonomy" id="1217675"/>
    <lineage>
        <taxon>Bacteria</taxon>
        <taxon>Pseudomonadati</taxon>
        <taxon>Pseudomonadota</taxon>
        <taxon>Gammaproteobacteria</taxon>
        <taxon>Moraxellales</taxon>
        <taxon>Moraxellaceae</taxon>
        <taxon>Acinetobacter</taxon>
    </lineage>
</organism>
<name>N8XYN8_9GAMM</name>
<evidence type="ECO:0008006" key="8">
    <source>
        <dbReference type="Google" id="ProtNLM"/>
    </source>
</evidence>
<accession>N8XYN8</accession>
<dbReference type="HOGENOM" id="CLU_051838_0_0_6"/>
<protein>
    <recommendedName>
        <fullName evidence="8">Steroid 5-alpha reductase C-terminal domain-containing protein</fullName>
    </recommendedName>
</protein>
<feature type="transmembrane region" description="Helical" evidence="5">
    <location>
        <begin position="30"/>
        <end position="48"/>
    </location>
</feature>
<comment type="caution">
    <text evidence="6">The sequence shown here is derived from an EMBL/GenBank/DDBJ whole genome shotgun (WGS) entry which is preliminary data.</text>
</comment>
<dbReference type="GO" id="GO:0016020">
    <property type="term" value="C:membrane"/>
    <property type="evidence" value="ECO:0007669"/>
    <property type="project" value="UniProtKB-SubCell"/>
</dbReference>
<proteinExistence type="predicted"/>
<dbReference type="EMBL" id="APPI01000023">
    <property type="protein sequence ID" value="ENV12170.1"/>
    <property type="molecule type" value="Genomic_DNA"/>
</dbReference>
<dbReference type="InterPro" id="IPR007269">
    <property type="entry name" value="ICMT_MeTrfase"/>
</dbReference>
<reference evidence="6 7" key="1">
    <citation type="submission" date="2013-02" db="EMBL/GenBank/DDBJ databases">
        <title>The Genome Sequence of Acinetobacter schindleri NIPH 900.</title>
        <authorList>
            <consortium name="The Broad Institute Genome Sequencing Platform"/>
            <consortium name="The Broad Institute Genome Sequencing Center for Infectious Disease"/>
            <person name="Cerqueira G."/>
            <person name="Feldgarden M."/>
            <person name="Courvalin P."/>
            <person name="Perichon B."/>
            <person name="Grillot-Courvalin C."/>
            <person name="Clermont D."/>
            <person name="Rocha E."/>
            <person name="Yoon E.-J."/>
            <person name="Nemec A."/>
            <person name="Walker B."/>
            <person name="Young S.K."/>
            <person name="Zeng Q."/>
            <person name="Gargeya S."/>
            <person name="Fitzgerald M."/>
            <person name="Haas B."/>
            <person name="Abouelleil A."/>
            <person name="Alvarado L."/>
            <person name="Arachchi H.M."/>
            <person name="Berlin A.M."/>
            <person name="Chapman S.B."/>
            <person name="Dewar J."/>
            <person name="Goldberg J."/>
            <person name="Griggs A."/>
            <person name="Gujja S."/>
            <person name="Hansen M."/>
            <person name="Howarth C."/>
            <person name="Imamovic A."/>
            <person name="Larimer J."/>
            <person name="McCowan C."/>
            <person name="Murphy C."/>
            <person name="Neiman D."/>
            <person name="Pearson M."/>
            <person name="Priest M."/>
            <person name="Roberts A."/>
            <person name="Saif S."/>
            <person name="Shea T."/>
            <person name="Sisk P."/>
            <person name="Sykes S."/>
            <person name="Wortman J."/>
            <person name="Nusbaum C."/>
            <person name="Birren B."/>
        </authorList>
    </citation>
    <scope>NUCLEOTIDE SEQUENCE [LARGE SCALE GENOMIC DNA]</scope>
    <source>
        <strain evidence="6 7">NIPH 900</strain>
    </source>
</reference>
<dbReference type="Gene3D" id="1.20.120.1630">
    <property type="match status" value="1"/>
</dbReference>
<evidence type="ECO:0000256" key="4">
    <source>
        <dbReference type="ARBA" id="ARBA00023136"/>
    </source>
</evidence>
<evidence type="ECO:0000256" key="1">
    <source>
        <dbReference type="ARBA" id="ARBA00004141"/>
    </source>
</evidence>
<comment type="subcellular location">
    <subcellularLocation>
        <location evidence="1">Membrane</location>
        <topology evidence="1">Multi-pass membrane protein</topology>
    </subcellularLocation>
</comment>
<gene>
    <name evidence="6" type="ORF">F965_02733</name>
</gene>
<evidence type="ECO:0000256" key="2">
    <source>
        <dbReference type="ARBA" id="ARBA00022692"/>
    </source>
</evidence>
<feature type="transmembrane region" description="Helical" evidence="5">
    <location>
        <begin position="191"/>
        <end position="212"/>
    </location>
</feature>
<evidence type="ECO:0000256" key="5">
    <source>
        <dbReference type="SAM" id="Phobius"/>
    </source>
</evidence>
<keyword evidence="7" id="KW-1185">Reference proteome</keyword>
<feature type="transmembrane region" description="Helical" evidence="5">
    <location>
        <begin position="269"/>
        <end position="292"/>
    </location>
</feature>
<evidence type="ECO:0000313" key="6">
    <source>
        <dbReference type="EMBL" id="ENV12170.1"/>
    </source>
</evidence>
<dbReference type="RefSeq" id="WP_004809986.1">
    <property type="nucleotide sequence ID" value="NZ_KB849444.1"/>
</dbReference>
<evidence type="ECO:0000313" key="7">
    <source>
        <dbReference type="Proteomes" id="UP000018438"/>
    </source>
</evidence>
<feature type="transmembrane region" description="Helical" evidence="5">
    <location>
        <begin position="338"/>
        <end position="355"/>
    </location>
</feature>
<feature type="transmembrane region" description="Helical" evidence="5">
    <location>
        <begin position="152"/>
        <end position="171"/>
    </location>
</feature>
<keyword evidence="2 5" id="KW-0812">Transmembrane</keyword>
<keyword evidence="3 5" id="KW-1133">Transmembrane helix</keyword>
<evidence type="ECO:0000256" key="3">
    <source>
        <dbReference type="ARBA" id="ARBA00022989"/>
    </source>
</evidence>
<dbReference type="Proteomes" id="UP000018438">
    <property type="component" value="Unassembled WGS sequence"/>
</dbReference>
<feature type="transmembrane region" description="Helical" evidence="5">
    <location>
        <begin position="100"/>
        <end position="119"/>
    </location>
</feature>
<dbReference type="PATRIC" id="fig|1217675.3.peg.2651"/>
<keyword evidence="4 5" id="KW-0472">Membrane</keyword>
<feature type="transmembrane region" description="Helical" evidence="5">
    <location>
        <begin position="69"/>
        <end position="88"/>
    </location>
</feature>
<feature type="transmembrane region" description="Helical" evidence="5">
    <location>
        <begin position="232"/>
        <end position="249"/>
    </location>
</feature>
<dbReference type="AlphaFoldDB" id="N8XYN8"/>
<dbReference type="Pfam" id="PF04140">
    <property type="entry name" value="ICMT"/>
    <property type="match status" value="1"/>
</dbReference>
<sequence>MLKVSFSIITSIFVCLIINKAQLLTSNNSITIKFTIFTSLLIGVLIAYHSNKPNLTFYQHVNNKQRIKIKLFTFIIVWIFSILFSYFVYHQFQQPLYADYIFDSITFSPIILILFYSWIKFWDKRQENPNDDYIMWWSDFHISKLYFKKYKIFFLGNLVKIFFIPYIYGAVNLAMTQILSIESIFQSPWSLIKFLFFFGLCCDVMIALGGYIFSSKFLGTESTSVDETWQGWLVCLICYPPLLILYKFISQQTDHYIWTDWLQADSFLYWIWAFLICFTWCIYWLATASFGFKFSNLSWRGLVNTGLYKYMRHPAYFSKNVYWWLHTVPFFGVMGLDMLRNFLALSFVSLIYYLRAKTEEKHLLKFKEYQEYYTWIENNGLWAKIKKKFKKS</sequence>